<name>A0A1A9WRH0_9MUSC</name>
<keyword evidence="3" id="KW-1185">Reference proteome</keyword>
<keyword evidence="1" id="KW-1133">Transmembrane helix</keyword>
<dbReference type="Proteomes" id="UP000091820">
    <property type="component" value="Unassembled WGS sequence"/>
</dbReference>
<evidence type="ECO:0000256" key="1">
    <source>
        <dbReference type="SAM" id="Phobius"/>
    </source>
</evidence>
<protein>
    <submittedName>
        <fullName evidence="2">Uncharacterized protein</fullName>
    </submittedName>
</protein>
<keyword evidence="1" id="KW-0472">Membrane</keyword>
<organism evidence="2 3">
    <name type="scientific">Glossina brevipalpis</name>
    <dbReference type="NCBI Taxonomy" id="37001"/>
    <lineage>
        <taxon>Eukaryota</taxon>
        <taxon>Metazoa</taxon>
        <taxon>Ecdysozoa</taxon>
        <taxon>Arthropoda</taxon>
        <taxon>Hexapoda</taxon>
        <taxon>Insecta</taxon>
        <taxon>Pterygota</taxon>
        <taxon>Neoptera</taxon>
        <taxon>Endopterygota</taxon>
        <taxon>Diptera</taxon>
        <taxon>Brachycera</taxon>
        <taxon>Muscomorpha</taxon>
        <taxon>Hippoboscoidea</taxon>
        <taxon>Glossinidae</taxon>
        <taxon>Glossina</taxon>
    </lineage>
</organism>
<keyword evidence="1" id="KW-0812">Transmembrane</keyword>
<evidence type="ECO:0000313" key="3">
    <source>
        <dbReference type="Proteomes" id="UP000091820"/>
    </source>
</evidence>
<dbReference type="EnsemblMetazoa" id="GBRI029449-RA">
    <property type="protein sequence ID" value="GBRI029449-PA"/>
    <property type="gene ID" value="GBRI029449"/>
</dbReference>
<proteinExistence type="predicted"/>
<accession>A0A1A9WRH0</accession>
<feature type="transmembrane region" description="Helical" evidence="1">
    <location>
        <begin position="20"/>
        <end position="41"/>
    </location>
</feature>
<dbReference type="AlphaFoldDB" id="A0A1A9WRH0"/>
<sequence>MRNILLGIAATRSTSSPNKALIKIIMLANITALTCTIVNLVDRKCNGTFIFSPIASIECIVSPPCNSINNVEDNDGPSRTLIYCVTHGKPHDISLVHAGKLNKSDLVAFHRCIEN</sequence>
<reference evidence="3" key="1">
    <citation type="submission" date="2014-03" db="EMBL/GenBank/DDBJ databases">
        <authorList>
            <person name="Aksoy S."/>
            <person name="Warren W."/>
            <person name="Wilson R.K."/>
        </authorList>
    </citation>
    <scope>NUCLEOTIDE SEQUENCE [LARGE SCALE GENOMIC DNA]</scope>
    <source>
        <strain evidence="3">IAEA</strain>
    </source>
</reference>
<evidence type="ECO:0000313" key="2">
    <source>
        <dbReference type="EnsemblMetazoa" id="GBRI029449-PA"/>
    </source>
</evidence>
<dbReference type="VEuPathDB" id="VectorBase:GBRI029449"/>
<reference evidence="2" key="2">
    <citation type="submission" date="2020-05" db="UniProtKB">
        <authorList>
            <consortium name="EnsemblMetazoa"/>
        </authorList>
    </citation>
    <scope>IDENTIFICATION</scope>
    <source>
        <strain evidence="2">IAEA</strain>
    </source>
</reference>